<feature type="transmembrane region" description="Helical" evidence="1">
    <location>
        <begin position="50"/>
        <end position="78"/>
    </location>
</feature>
<evidence type="ECO:0000313" key="3">
    <source>
        <dbReference type="Proteomes" id="UP001359559"/>
    </source>
</evidence>
<evidence type="ECO:0000256" key="1">
    <source>
        <dbReference type="SAM" id="Phobius"/>
    </source>
</evidence>
<organism evidence="2 3">
    <name type="scientific">Clitoria ternatea</name>
    <name type="common">Butterfly pea</name>
    <dbReference type="NCBI Taxonomy" id="43366"/>
    <lineage>
        <taxon>Eukaryota</taxon>
        <taxon>Viridiplantae</taxon>
        <taxon>Streptophyta</taxon>
        <taxon>Embryophyta</taxon>
        <taxon>Tracheophyta</taxon>
        <taxon>Spermatophyta</taxon>
        <taxon>Magnoliopsida</taxon>
        <taxon>eudicotyledons</taxon>
        <taxon>Gunneridae</taxon>
        <taxon>Pentapetalae</taxon>
        <taxon>rosids</taxon>
        <taxon>fabids</taxon>
        <taxon>Fabales</taxon>
        <taxon>Fabaceae</taxon>
        <taxon>Papilionoideae</taxon>
        <taxon>50 kb inversion clade</taxon>
        <taxon>NPAAA clade</taxon>
        <taxon>indigoferoid/millettioid clade</taxon>
        <taxon>Phaseoleae</taxon>
        <taxon>Clitoria</taxon>
    </lineage>
</organism>
<keyword evidence="1" id="KW-0812">Transmembrane</keyword>
<dbReference type="AlphaFoldDB" id="A0AAN9FAJ4"/>
<protein>
    <submittedName>
        <fullName evidence="2">Uncharacterized protein</fullName>
    </submittedName>
</protein>
<keyword evidence="1" id="KW-0472">Membrane</keyword>
<name>A0AAN9FAJ4_CLITE</name>
<gene>
    <name evidence="2" type="ORF">RJT34_29509</name>
</gene>
<accession>A0AAN9FAJ4</accession>
<dbReference type="EMBL" id="JAYKXN010000007">
    <property type="protein sequence ID" value="KAK7272714.1"/>
    <property type="molecule type" value="Genomic_DNA"/>
</dbReference>
<proteinExistence type="predicted"/>
<comment type="caution">
    <text evidence="2">The sequence shown here is derived from an EMBL/GenBank/DDBJ whole genome shotgun (WGS) entry which is preliminary data.</text>
</comment>
<evidence type="ECO:0000313" key="2">
    <source>
        <dbReference type="EMBL" id="KAK7272714.1"/>
    </source>
</evidence>
<dbReference type="Proteomes" id="UP001359559">
    <property type="component" value="Unassembled WGS sequence"/>
</dbReference>
<sequence length="79" mass="8872">MNILVKATSVSKFNSILNNDTLKDFDADLLGRRECVEELMLIRSLEYSSVISLFLLTLYLLLNTVAFINTVTGIMSVLN</sequence>
<reference evidence="2 3" key="1">
    <citation type="submission" date="2024-01" db="EMBL/GenBank/DDBJ databases">
        <title>The genomes of 5 underutilized Papilionoideae crops provide insights into root nodulation and disease resistance.</title>
        <authorList>
            <person name="Yuan L."/>
        </authorList>
    </citation>
    <scope>NUCLEOTIDE SEQUENCE [LARGE SCALE GENOMIC DNA]</scope>
    <source>
        <strain evidence="2">LY-2023</strain>
        <tissue evidence="2">Leaf</tissue>
    </source>
</reference>
<keyword evidence="3" id="KW-1185">Reference proteome</keyword>
<keyword evidence="1" id="KW-1133">Transmembrane helix</keyword>